<keyword evidence="1" id="KW-0732">Signal</keyword>
<feature type="signal peptide" evidence="1">
    <location>
        <begin position="1"/>
        <end position="23"/>
    </location>
</feature>
<feature type="chain" id="PRO_5047330638" evidence="1">
    <location>
        <begin position="24"/>
        <end position="355"/>
    </location>
</feature>
<comment type="caution">
    <text evidence="2">The sequence shown here is derived from an EMBL/GenBank/DDBJ whole genome shotgun (WGS) entry which is preliminary data.</text>
</comment>
<keyword evidence="3" id="KW-1185">Reference proteome</keyword>
<dbReference type="PANTHER" id="PTHR33376">
    <property type="match status" value="1"/>
</dbReference>
<accession>A0ABS6NLG8</accession>
<evidence type="ECO:0000256" key="1">
    <source>
        <dbReference type="SAM" id="SignalP"/>
    </source>
</evidence>
<gene>
    <name evidence="2" type="primary">dctP</name>
    <name evidence="2" type="ORF">KU392_04275</name>
</gene>
<dbReference type="InterPro" id="IPR018389">
    <property type="entry name" value="DctP_fam"/>
</dbReference>
<proteinExistence type="predicted"/>
<reference evidence="2 3" key="1">
    <citation type="submission" date="2021-06" db="EMBL/GenBank/DDBJ databases">
        <authorList>
            <person name="Lu T."/>
            <person name="Wang Q."/>
            <person name="Han X."/>
        </authorList>
    </citation>
    <scope>NUCLEOTIDE SEQUENCE [LARGE SCALE GENOMIC DNA]</scope>
    <source>
        <strain evidence="2 3">LAM0050</strain>
    </source>
</reference>
<evidence type="ECO:0000313" key="2">
    <source>
        <dbReference type="EMBL" id="MBV4396475.1"/>
    </source>
</evidence>
<dbReference type="Pfam" id="PF03480">
    <property type="entry name" value="DctP"/>
    <property type="match status" value="1"/>
</dbReference>
<sequence length="355" mass="39203">MKPISTLLMASALSLTLAYTAQAQSIDTKKFAVVGTWGQLDHWKREDKFWNQTLPAVSGGKLTANAKPLTELGMDGQKIMRDLRAGAFDFAHGVFLYVSSDSPVIEGGDLSGVSPDLATFRKTMNAYLPVLNKEFEKKFNSKILMLYAFDETNMQCKLPENTPSEVGLEVFKNLKIRSFGASISDFISESLDAVPVPVAFGEVLQSLQKNTIDCGVSGVRSAYDAKWWQVATHNVNLSLGYTASFLAVNKKVWDKLSPDTQKLIESEVAKLEEEMWQATARNNEQGLNCITSGSCDTENGNMKLVRLTEEAQKALKQSINDKVVRNWASRCKTRSATCVDDWNSTVGEVVGMRAE</sequence>
<evidence type="ECO:0000313" key="3">
    <source>
        <dbReference type="Proteomes" id="UP000722165"/>
    </source>
</evidence>
<dbReference type="EMBL" id="JAHSPR010000002">
    <property type="protein sequence ID" value="MBV4396475.1"/>
    <property type="molecule type" value="Genomic_DNA"/>
</dbReference>
<protein>
    <submittedName>
        <fullName evidence="2">TRAP transporter substrate-binding protein DctP</fullName>
    </submittedName>
</protein>
<dbReference type="RefSeq" id="WP_217734643.1">
    <property type="nucleotide sequence ID" value="NZ_JAHSPR010000002.1"/>
</dbReference>
<name>A0ABS6NLG8_9BURK</name>
<dbReference type="NCBIfam" id="NF037995">
    <property type="entry name" value="TRAP_S1"/>
    <property type="match status" value="1"/>
</dbReference>
<organism evidence="2 3">
    <name type="scientific">Advenella alkanexedens</name>
    <dbReference type="NCBI Taxonomy" id="1481665"/>
    <lineage>
        <taxon>Bacteria</taxon>
        <taxon>Pseudomonadati</taxon>
        <taxon>Pseudomonadota</taxon>
        <taxon>Betaproteobacteria</taxon>
        <taxon>Burkholderiales</taxon>
        <taxon>Alcaligenaceae</taxon>
    </lineage>
</organism>
<dbReference type="PANTHER" id="PTHR33376:SF7">
    <property type="entry name" value="C4-DICARBOXYLATE-BINDING PROTEIN DCTB"/>
    <property type="match status" value="1"/>
</dbReference>
<dbReference type="Proteomes" id="UP000722165">
    <property type="component" value="Unassembled WGS sequence"/>
</dbReference>